<dbReference type="EMBL" id="QGKX02000996">
    <property type="protein sequence ID" value="KAF3559515.1"/>
    <property type="molecule type" value="Genomic_DNA"/>
</dbReference>
<comment type="caution">
    <text evidence="1">The sequence shown here is derived from an EMBL/GenBank/DDBJ whole genome shotgun (WGS) entry which is preliminary data.</text>
</comment>
<proteinExistence type="predicted"/>
<dbReference type="InterPro" id="IPR036533">
    <property type="entry name" value="BAG_dom_sf"/>
</dbReference>
<protein>
    <submittedName>
        <fullName evidence="1">Uncharacterized protein</fullName>
    </submittedName>
</protein>
<dbReference type="Gene3D" id="1.20.58.120">
    <property type="entry name" value="BAG domain"/>
    <property type="match status" value="1"/>
</dbReference>
<name>A0A8S9R7C1_BRACR</name>
<dbReference type="AlphaFoldDB" id="A0A8S9R7C1"/>
<gene>
    <name evidence="1" type="ORF">F2Q69_00014835</name>
</gene>
<accession>A0A8S9R7C1</accession>
<evidence type="ECO:0000313" key="2">
    <source>
        <dbReference type="Proteomes" id="UP000712600"/>
    </source>
</evidence>
<dbReference type="GO" id="GO:0051087">
    <property type="term" value="F:protein-folding chaperone binding"/>
    <property type="evidence" value="ECO:0007669"/>
    <property type="project" value="InterPro"/>
</dbReference>
<dbReference type="Proteomes" id="UP000712600">
    <property type="component" value="Unassembled WGS sequence"/>
</dbReference>
<sequence>MKPVMVNASVTIVALEHVPEQASIGECGRDGKSYCCSLNCHIRGRQSLGRSFLVGFKVSVNGAMKVLVESDMTDELLMRQFLKFNGIEAEGEARVHRKAYGGRSADAINNKPILNYLKKVRKEEKKLWIYKSVGEARLNFKELQEFKSVGDDAPITTPMLAANKA</sequence>
<evidence type="ECO:0000313" key="1">
    <source>
        <dbReference type="EMBL" id="KAF3559515.1"/>
    </source>
</evidence>
<organism evidence="1 2">
    <name type="scientific">Brassica cretica</name>
    <name type="common">Mustard</name>
    <dbReference type="NCBI Taxonomy" id="69181"/>
    <lineage>
        <taxon>Eukaryota</taxon>
        <taxon>Viridiplantae</taxon>
        <taxon>Streptophyta</taxon>
        <taxon>Embryophyta</taxon>
        <taxon>Tracheophyta</taxon>
        <taxon>Spermatophyta</taxon>
        <taxon>Magnoliopsida</taxon>
        <taxon>eudicotyledons</taxon>
        <taxon>Gunneridae</taxon>
        <taxon>Pentapetalae</taxon>
        <taxon>rosids</taxon>
        <taxon>malvids</taxon>
        <taxon>Brassicales</taxon>
        <taxon>Brassicaceae</taxon>
        <taxon>Brassiceae</taxon>
        <taxon>Brassica</taxon>
    </lineage>
</organism>
<reference evidence="1" key="1">
    <citation type="submission" date="2019-12" db="EMBL/GenBank/DDBJ databases">
        <title>Genome sequencing and annotation of Brassica cretica.</title>
        <authorList>
            <person name="Studholme D.J."/>
            <person name="Sarris P."/>
        </authorList>
    </citation>
    <scope>NUCLEOTIDE SEQUENCE</scope>
    <source>
        <strain evidence="1">PFS-109/04</strain>
        <tissue evidence="1">Leaf</tissue>
    </source>
</reference>